<dbReference type="AlphaFoldDB" id="A0A8S4HHS5"/>
<dbReference type="InterPro" id="IPR008780">
    <property type="entry name" value="Plasmodium_Vir"/>
</dbReference>
<reference evidence="2" key="1">
    <citation type="submission" date="2021-09" db="EMBL/GenBank/DDBJ databases">
        <authorList>
            <consortium name="Pathogen Informatics"/>
        </authorList>
    </citation>
    <scope>NUCLEOTIDE SEQUENCE</scope>
    <source>
        <strain evidence="2">PvW1</strain>
    </source>
</reference>
<sequence length="361" mass="41930">MPKYLGNKALSIVNTKYYYTSLDEEKDDCQDEAFYNAAKEKLKNNSWKEDASDNILKALCYVYKKSLNDHFERHICKYLYFWLGNILLDKMKNNIVFVDVIIDLFNILKDDNMRKICILPHTYMDVNHFKKIKFFFDYSEDYNSYKQQLIGHNNSCNSEYKTYLDNYVKSYNNVKDECTKNPNHNSYYCNEFDEYFKGKDVYDLSNWTCNLQEHGHEEQELEDIAEDPQLQPVLELRGDPTTILNQVSSVTGQSEKGPGSSVYTSSERTSDLNSLLDHQGDSSSSTIKKSVTSAVSAAGVLVPPFLIYNYTPAGTWISKLLGRNKGPNRNPYANQELMADFSMPGDFYSERNRYNIMYRPE</sequence>
<protein>
    <submittedName>
        <fullName evidence="2">(malaria parasite P. vivax) hypothetical protein</fullName>
    </submittedName>
</protein>
<organism evidence="2 3">
    <name type="scientific">Plasmodium vivax</name>
    <name type="common">malaria parasite P. vivax</name>
    <dbReference type="NCBI Taxonomy" id="5855"/>
    <lineage>
        <taxon>Eukaryota</taxon>
        <taxon>Sar</taxon>
        <taxon>Alveolata</taxon>
        <taxon>Apicomplexa</taxon>
        <taxon>Aconoidasida</taxon>
        <taxon>Haemosporida</taxon>
        <taxon>Plasmodiidae</taxon>
        <taxon>Plasmodium</taxon>
        <taxon>Plasmodium (Plasmodium)</taxon>
    </lineage>
</organism>
<accession>A0A8S4HHS5</accession>
<feature type="compositionally biased region" description="Polar residues" evidence="1">
    <location>
        <begin position="261"/>
        <end position="273"/>
    </location>
</feature>
<evidence type="ECO:0000256" key="1">
    <source>
        <dbReference type="SAM" id="MobiDB-lite"/>
    </source>
</evidence>
<comment type="caution">
    <text evidence="2">The sequence shown here is derived from an EMBL/GenBank/DDBJ whole genome shotgun (WGS) entry which is preliminary data.</text>
</comment>
<proteinExistence type="predicted"/>
<dbReference type="EMBL" id="CAJZCX010000011">
    <property type="protein sequence ID" value="CAG9480914.1"/>
    <property type="molecule type" value="Genomic_DNA"/>
</dbReference>
<gene>
    <name evidence="2" type="ORF">PVW1_070045500</name>
</gene>
<dbReference type="Pfam" id="PF05795">
    <property type="entry name" value="Plasmodium_Vir"/>
    <property type="match status" value="1"/>
</dbReference>
<feature type="region of interest" description="Disordered" evidence="1">
    <location>
        <begin position="248"/>
        <end position="287"/>
    </location>
</feature>
<dbReference type="Proteomes" id="UP000779233">
    <property type="component" value="Unassembled WGS sequence"/>
</dbReference>
<evidence type="ECO:0000313" key="3">
    <source>
        <dbReference type="Proteomes" id="UP000779233"/>
    </source>
</evidence>
<name>A0A8S4HHS5_PLAVI</name>
<dbReference type="VEuPathDB" id="PlasmoDB:PVPAM_110071100"/>
<evidence type="ECO:0000313" key="2">
    <source>
        <dbReference type="EMBL" id="CAG9480914.1"/>
    </source>
</evidence>